<feature type="transmembrane region" description="Helical" evidence="7">
    <location>
        <begin position="24"/>
        <end position="46"/>
    </location>
</feature>
<keyword evidence="3 7" id="KW-1133">Transmembrane helix</keyword>
<organism evidence="8 9">
    <name type="scientific">Vreelandella boliviensis LC1</name>
    <dbReference type="NCBI Taxonomy" id="1072583"/>
    <lineage>
        <taxon>Bacteria</taxon>
        <taxon>Pseudomonadati</taxon>
        <taxon>Pseudomonadota</taxon>
        <taxon>Gammaproteobacteria</taxon>
        <taxon>Oceanospirillales</taxon>
        <taxon>Halomonadaceae</taxon>
        <taxon>Vreelandella</taxon>
    </lineage>
</organism>
<feature type="site" description="Important for catalytic activity" evidence="7">
    <location>
        <position position="238"/>
    </location>
</feature>
<evidence type="ECO:0000256" key="5">
    <source>
        <dbReference type="ARBA" id="ARBA00023239"/>
    </source>
</evidence>
<keyword evidence="2 7" id="KW-0812">Transmembrane</keyword>
<accession>A0A7U9GES5</accession>
<evidence type="ECO:0000256" key="7">
    <source>
        <dbReference type="HAMAP-Rule" id="MF_02065"/>
    </source>
</evidence>
<dbReference type="Gene3D" id="3.30.160.60">
    <property type="entry name" value="Classic Zinc Finger"/>
    <property type="match status" value="1"/>
</dbReference>
<comment type="catalytic activity">
    <reaction evidence="7">
        <text>a peptidoglycan chain = a peptidoglycan chain with N-acetyl-1,6-anhydromuramyl-[peptide] at the reducing end + a peptidoglycan chain with N-acetylglucosamine at the non-reducing end.</text>
        <dbReference type="EC" id="4.2.2.29"/>
    </reaction>
</comment>
<dbReference type="PANTHER" id="PTHR30518:SF2">
    <property type="entry name" value="ENDOLYTIC MUREIN TRANSGLYCOSYLASE"/>
    <property type="match status" value="1"/>
</dbReference>
<name>A0A7U9GES5_9GAMM</name>
<reference evidence="8 9" key="1">
    <citation type="submission" date="2011-10" db="EMBL/GenBank/DDBJ databases">
        <authorList>
            <person name="Quillaguamn J."/>
            <person name="Guzmn D."/>
            <person name="Balderrama-Subieta A."/>
            <person name="Cardona-Ortuo C."/>
            <person name="Guevara-Martnez M."/>
            <person name="Callisaya-Quispe N."/>
        </authorList>
    </citation>
    <scope>NUCLEOTIDE SEQUENCE [LARGE SCALE GENOMIC DNA]</scope>
    <source>
        <strain evidence="8 9">LC1</strain>
    </source>
</reference>
<comment type="subcellular location">
    <subcellularLocation>
        <location evidence="7">Cell inner membrane</location>
        <topology evidence="7">Single-pass membrane protein</topology>
    </subcellularLocation>
</comment>
<dbReference type="CDD" id="cd08010">
    <property type="entry name" value="MltG_like"/>
    <property type="match status" value="1"/>
</dbReference>
<dbReference type="HAMAP" id="MF_02065">
    <property type="entry name" value="MltG"/>
    <property type="match status" value="1"/>
</dbReference>
<keyword evidence="6 7" id="KW-0961">Cell wall biogenesis/degradation</keyword>
<keyword evidence="5 7" id="KW-0456">Lyase</keyword>
<dbReference type="GO" id="GO:0009252">
    <property type="term" value="P:peptidoglycan biosynthetic process"/>
    <property type="evidence" value="ECO:0007669"/>
    <property type="project" value="UniProtKB-UniRule"/>
</dbReference>
<evidence type="ECO:0000256" key="4">
    <source>
        <dbReference type="ARBA" id="ARBA00023136"/>
    </source>
</evidence>
<evidence type="ECO:0000313" key="9">
    <source>
        <dbReference type="Proteomes" id="UP000005756"/>
    </source>
</evidence>
<dbReference type="AlphaFoldDB" id="A0A7U9GES5"/>
<evidence type="ECO:0000313" key="8">
    <source>
        <dbReference type="EMBL" id="EHJ91393.1"/>
    </source>
</evidence>
<dbReference type="Pfam" id="PF02618">
    <property type="entry name" value="YceG"/>
    <property type="match status" value="1"/>
</dbReference>
<dbReference type="InterPro" id="IPR003770">
    <property type="entry name" value="MLTG-like"/>
</dbReference>
<dbReference type="EMBL" id="JH393260">
    <property type="protein sequence ID" value="EHJ91393.1"/>
    <property type="molecule type" value="Genomic_DNA"/>
</dbReference>
<evidence type="ECO:0000256" key="2">
    <source>
        <dbReference type="ARBA" id="ARBA00022692"/>
    </source>
</evidence>
<evidence type="ECO:0000256" key="6">
    <source>
        <dbReference type="ARBA" id="ARBA00023316"/>
    </source>
</evidence>
<keyword evidence="7" id="KW-0997">Cell inner membrane</keyword>
<dbReference type="Gene3D" id="3.30.1490.480">
    <property type="entry name" value="Endolytic murein transglycosylase"/>
    <property type="match status" value="1"/>
</dbReference>
<dbReference type="GO" id="GO:0008932">
    <property type="term" value="F:lytic endotransglycosylase activity"/>
    <property type="evidence" value="ECO:0007669"/>
    <property type="project" value="UniProtKB-UniRule"/>
</dbReference>
<dbReference type="PANTHER" id="PTHR30518">
    <property type="entry name" value="ENDOLYTIC MUREIN TRANSGLYCOSYLASE"/>
    <property type="match status" value="1"/>
</dbReference>
<protein>
    <recommendedName>
        <fullName evidence="7">Endolytic murein transglycosylase</fullName>
        <ecNumber evidence="7">4.2.2.29</ecNumber>
    </recommendedName>
    <alternativeName>
        <fullName evidence="7">Peptidoglycan lytic transglycosylase</fullName>
    </alternativeName>
    <alternativeName>
        <fullName evidence="7">Peptidoglycan polymerization terminase</fullName>
    </alternativeName>
</protein>
<dbReference type="Proteomes" id="UP000005756">
    <property type="component" value="Unassembled WGS sequence"/>
</dbReference>
<keyword evidence="4 7" id="KW-0472">Membrane</keyword>
<comment type="function">
    <text evidence="7">Functions as a peptidoglycan terminase that cleaves nascent peptidoglycan strands endolytically to terminate their elongation.</text>
</comment>
<dbReference type="EC" id="4.2.2.29" evidence="7"/>
<proteinExistence type="inferred from homology"/>
<dbReference type="GO" id="GO:0005886">
    <property type="term" value="C:plasma membrane"/>
    <property type="evidence" value="ECO:0007669"/>
    <property type="project" value="UniProtKB-SubCell"/>
</dbReference>
<sequence length="355" mass="40506">MLVWISLVWISPGNFFRGVMVKRLLTALLVLVVVGAAGAAGGYFYWQSRLEAPLSLDEPMLYQVPSGAGFNQVVAQLEEQGVLEDAWAFRLLARVEPERVPRLRTGEYQLLPNMSGLEMMALLGSNKVVTYSLTIPEGWSFRQMRELLDAAPKLDHRTAELSDAEVMTLLDREDTFPEGWFFPDTYRYHLGMSDVDILRQSLERMERILEEVWEERAEDLTIDSPYEALIMASLIERETGAPEERREIAGVFKRRMEQGMRLQTDPTIIYGMGERYEGRITRADIREATPYNTYVIDGMPPTPIAMPGRASLEAAVNPLPGETLYFVARGDGTHHFSRTLREHNNAVNRYIRNRE</sequence>
<gene>
    <name evidence="7" type="primary">mltG</name>
    <name evidence="8" type="ORF">KUC_3836</name>
</gene>
<evidence type="ECO:0000256" key="3">
    <source>
        <dbReference type="ARBA" id="ARBA00022989"/>
    </source>
</evidence>
<dbReference type="GO" id="GO:0071555">
    <property type="term" value="P:cell wall organization"/>
    <property type="evidence" value="ECO:0007669"/>
    <property type="project" value="UniProtKB-KW"/>
</dbReference>
<keyword evidence="1 7" id="KW-1003">Cell membrane</keyword>
<dbReference type="NCBIfam" id="TIGR00247">
    <property type="entry name" value="endolytic transglycosylase MltG"/>
    <property type="match status" value="1"/>
</dbReference>
<comment type="similarity">
    <text evidence="7">Belongs to the transglycosylase MltG family.</text>
</comment>
<evidence type="ECO:0000256" key="1">
    <source>
        <dbReference type="ARBA" id="ARBA00022475"/>
    </source>
</evidence>